<sequence>MAPKAKTGAWKGVERRKLPFRFLDLPGEVRNMIYVIYEASFQGPTSGFKPIYGSYEDNGRRFALYHHSPSIYIMNKSELTFNEPFRGRRALAQVCQQLRNEYRPIYIWNLSGSIKWQDLPNFQATFIKGADEIDHTPERLCVYLLKVKHDNEAIGMDFVDIYPLLKMRAARPEFNIIFDDKSMESLQWSMHHPNCSTGLSISRRLNLRAPQACYELNDLFRDGLDSKCTGGMAEANIREVRVYRWAPGSKKEDWMSIYALDVNAPTLESEFKPVLKGASPSHKTGYYYVPAKQN</sequence>
<keyword evidence="2" id="KW-1185">Reference proteome</keyword>
<gene>
    <name evidence="1" type="ORF">K491DRAFT_721835</name>
</gene>
<dbReference type="OrthoDB" id="3795901at2759"/>
<dbReference type="Proteomes" id="UP000799324">
    <property type="component" value="Unassembled WGS sequence"/>
</dbReference>
<dbReference type="EMBL" id="MU004500">
    <property type="protein sequence ID" value="KAF2649257.1"/>
    <property type="molecule type" value="Genomic_DNA"/>
</dbReference>
<evidence type="ECO:0000313" key="2">
    <source>
        <dbReference type="Proteomes" id="UP000799324"/>
    </source>
</evidence>
<evidence type="ECO:0000313" key="1">
    <source>
        <dbReference type="EMBL" id="KAF2649257.1"/>
    </source>
</evidence>
<name>A0A6A6SQJ4_9PLEO</name>
<proteinExistence type="predicted"/>
<accession>A0A6A6SQJ4</accession>
<reference evidence="1" key="1">
    <citation type="journal article" date="2020" name="Stud. Mycol.">
        <title>101 Dothideomycetes genomes: a test case for predicting lifestyles and emergence of pathogens.</title>
        <authorList>
            <person name="Haridas S."/>
            <person name="Albert R."/>
            <person name="Binder M."/>
            <person name="Bloem J."/>
            <person name="Labutti K."/>
            <person name="Salamov A."/>
            <person name="Andreopoulos B."/>
            <person name="Baker S."/>
            <person name="Barry K."/>
            <person name="Bills G."/>
            <person name="Bluhm B."/>
            <person name="Cannon C."/>
            <person name="Castanera R."/>
            <person name="Culley D."/>
            <person name="Daum C."/>
            <person name="Ezra D."/>
            <person name="Gonzalez J."/>
            <person name="Henrissat B."/>
            <person name="Kuo A."/>
            <person name="Liang C."/>
            <person name="Lipzen A."/>
            <person name="Lutzoni F."/>
            <person name="Magnuson J."/>
            <person name="Mondo S."/>
            <person name="Nolan M."/>
            <person name="Ohm R."/>
            <person name="Pangilinan J."/>
            <person name="Park H.-J."/>
            <person name="Ramirez L."/>
            <person name="Alfaro M."/>
            <person name="Sun H."/>
            <person name="Tritt A."/>
            <person name="Yoshinaga Y."/>
            <person name="Zwiers L.-H."/>
            <person name="Turgeon B."/>
            <person name="Goodwin S."/>
            <person name="Spatafora J."/>
            <person name="Crous P."/>
            <person name="Grigoriev I."/>
        </authorList>
    </citation>
    <scope>NUCLEOTIDE SEQUENCE</scope>
    <source>
        <strain evidence="1">CBS 122681</strain>
    </source>
</reference>
<dbReference type="AlphaFoldDB" id="A0A6A6SQJ4"/>
<evidence type="ECO:0008006" key="3">
    <source>
        <dbReference type="Google" id="ProtNLM"/>
    </source>
</evidence>
<organism evidence="1 2">
    <name type="scientific">Lophiostoma macrostomum CBS 122681</name>
    <dbReference type="NCBI Taxonomy" id="1314788"/>
    <lineage>
        <taxon>Eukaryota</taxon>
        <taxon>Fungi</taxon>
        <taxon>Dikarya</taxon>
        <taxon>Ascomycota</taxon>
        <taxon>Pezizomycotina</taxon>
        <taxon>Dothideomycetes</taxon>
        <taxon>Pleosporomycetidae</taxon>
        <taxon>Pleosporales</taxon>
        <taxon>Lophiostomataceae</taxon>
        <taxon>Lophiostoma</taxon>
    </lineage>
</organism>
<protein>
    <recommendedName>
        <fullName evidence="3">F-box domain-containing protein</fullName>
    </recommendedName>
</protein>